<feature type="coiled-coil region" evidence="3">
    <location>
        <begin position="473"/>
        <end position="567"/>
    </location>
</feature>
<dbReference type="SUPFAM" id="SSF55785">
    <property type="entry name" value="PYP-like sensor domain (PAS domain)"/>
    <property type="match status" value="5"/>
</dbReference>
<dbReference type="InterPro" id="IPR022642">
    <property type="entry name" value="CheR_C"/>
</dbReference>
<dbReference type="Pfam" id="PF02518">
    <property type="entry name" value="HATPase_c"/>
    <property type="match status" value="1"/>
</dbReference>
<feature type="domain" description="PAS" evidence="6">
    <location>
        <begin position="941"/>
        <end position="1011"/>
    </location>
</feature>
<dbReference type="GO" id="GO:0006355">
    <property type="term" value="P:regulation of DNA-templated transcription"/>
    <property type="evidence" value="ECO:0007669"/>
    <property type="project" value="InterPro"/>
</dbReference>
<dbReference type="SMART" id="SM00138">
    <property type="entry name" value="MeTrc"/>
    <property type="match status" value="1"/>
</dbReference>
<protein>
    <recommendedName>
        <fullName evidence="2">histidine kinase</fullName>
        <ecNumber evidence="2">2.7.13.3</ecNumber>
    </recommendedName>
</protein>
<dbReference type="InterPro" id="IPR001610">
    <property type="entry name" value="PAC"/>
</dbReference>
<accession>A0A8J7IR12</accession>
<dbReference type="FunFam" id="3.30.450.20:FF:000099">
    <property type="entry name" value="Sensory box sensor histidine kinase"/>
    <property type="match status" value="1"/>
</dbReference>
<name>A0A8J7IR12_9BACT</name>
<dbReference type="InterPro" id="IPR003018">
    <property type="entry name" value="GAF"/>
</dbReference>
<dbReference type="PANTHER" id="PTHR24422">
    <property type="entry name" value="CHEMOTAXIS PROTEIN METHYLTRANSFERASE"/>
    <property type="match status" value="1"/>
</dbReference>
<evidence type="ECO:0000256" key="1">
    <source>
        <dbReference type="ARBA" id="ARBA00000085"/>
    </source>
</evidence>
<evidence type="ECO:0000259" key="7">
    <source>
        <dbReference type="PROSITE" id="PS50113"/>
    </source>
</evidence>
<dbReference type="InterPro" id="IPR003594">
    <property type="entry name" value="HATPase_dom"/>
</dbReference>
<evidence type="ECO:0000259" key="8">
    <source>
        <dbReference type="PROSITE" id="PS50123"/>
    </source>
</evidence>
<comment type="catalytic activity">
    <reaction evidence="1">
        <text>ATP + protein L-histidine = ADP + protein N-phospho-L-histidine.</text>
        <dbReference type="EC" id="2.7.13.3"/>
    </reaction>
</comment>
<dbReference type="EC" id="2.7.13.3" evidence="2"/>
<dbReference type="InterPro" id="IPR036890">
    <property type="entry name" value="HATPase_C_sf"/>
</dbReference>
<dbReference type="Pfam" id="PF01590">
    <property type="entry name" value="GAF"/>
    <property type="match status" value="1"/>
</dbReference>
<dbReference type="GO" id="GO:0000155">
    <property type="term" value="F:phosphorelay sensor kinase activity"/>
    <property type="evidence" value="ECO:0007669"/>
    <property type="project" value="InterPro"/>
</dbReference>
<dbReference type="PANTHER" id="PTHR24422:SF27">
    <property type="entry name" value="PROTEIN-GLUTAMATE O-METHYLTRANSFERASE"/>
    <property type="match status" value="1"/>
</dbReference>
<dbReference type="SMART" id="SM00387">
    <property type="entry name" value="HATPase_c"/>
    <property type="match status" value="1"/>
</dbReference>
<dbReference type="InterPro" id="IPR013767">
    <property type="entry name" value="PAS_fold"/>
</dbReference>
<dbReference type="SUPFAM" id="SSF55781">
    <property type="entry name" value="GAF domain-like"/>
    <property type="match status" value="2"/>
</dbReference>
<evidence type="ECO:0000256" key="2">
    <source>
        <dbReference type="ARBA" id="ARBA00012438"/>
    </source>
</evidence>
<dbReference type="Pfam" id="PF13185">
    <property type="entry name" value="GAF_2"/>
    <property type="match status" value="1"/>
</dbReference>
<feature type="domain" description="PAC" evidence="7">
    <location>
        <begin position="891"/>
        <end position="944"/>
    </location>
</feature>
<dbReference type="Pfam" id="PF00989">
    <property type="entry name" value="PAS"/>
    <property type="match status" value="1"/>
</dbReference>
<dbReference type="SUPFAM" id="SSF47384">
    <property type="entry name" value="Homodimeric domain of signal transducing histidine kinase"/>
    <property type="match status" value="1"/>
</dbReference>
<dbReference type="Proteomes" id="UP000636888">
    <property type="component" value="Unassembled WGS sequence"/>
</dbReference>
<dbReference type="Pfam" id="PF03705">
    <property type="entry name" value="CheR_N"/>
    <property type="match status" value="1"/>
</dbReference>
<dbReference type="CDD" id="cd00082">
    <property type="entry name" value="HisKA"/>
    <property type="match status" value="1"/>
</dbReference>
<dbReference type="Gene3D" id="3.30.450.40">
    <property type="match status" value="2"/>
</dbReference>
<keyword evidence="3" id="KW-0175">Coiled coil</keyword>
<dbReference type="InterPro" id="IPR000014">
    <property type="entry name" value="PAS"/>
</dbReference>
<keyword evidence="10" id="KW-1185">Reference proteome</keyword>
<evidence type="ECO:0000259" key="5">
    <source>
        <dbReference type="PROSITE" id="PS50109"/>
    </source>
</evidence>
<dbReference type="RefSeq" id="WP_199385369.1">
    <property type="nucleotide sequence ID" value="NZ_JAEMHM010000014.1"/>
</dbReference>
<dbReference type="InterPro" id="IPR000700">
    <property type="entry name" value="PAS-assoc_C"/>
</dbReference>
<feature type="domain" description="PAS" evidence="6">
    <location>
        <begin position="681"/>
        <end position="726"/>
    </location>
</feature>
<dbReference type="InterPro" id="IPR050903">
    <property type="entry name" value="Bact_Chemotaxis_MeTrfase"/>
</dbReference>
<dbReference type="PROSITE" id="PS50123">
    <property type="entry name" value="CHER"/>
    <property type="match status" value="1"/>
</dbReference>
<dbReference type="InterPro" id="IPR022641">
    <property type="entry name" value="CheR_N"/>
</dbReference>
<dbReference type="PROSITE" id="PS50109">
    <property type="entry name" value="HIS_KIN"/>
    <property type="match status" value="1"/>
</dbReference>
<feature type="region of interest" description="Disordered" evidence="4">
    <location>
        <begin position="1"/>
        <end position="28"/>
    </location>
</feature>
<dbReference type="InterPro" id="IPR000780">
    <property type="entry name" value="CheR_MeTrfase"/>
</dbReference>
<dbReference type="SMART" id="SM00086">
    <property type="entry name" value="PAC"/>
    <property type="match status" value="4"/>
</dbReference>
<evidence type="ECO:0000256" key="4">
    <source>
        <dbReference type="SAM" id="MobiDB-lite"/>
    </source>
</evidence>
<dbReference type="InterPro" id="IPR035965">
    <property type="entry name" value="PAS-like_dom_sf"/>
</dbReference>
<dbReference type="SMART" id="SM00091">
    <property type="entry name" value="PAS"/>
    <property type="match status" value="6"/>
</dbReference>
<dbReference type="PROSITE" id="PS50113">
    <property type="entry name" value="PAC"/>
    <property type="match status" value="4"/>
</dbReference>
<comment type="caution">
    <text evidence="9">The sequence shown here is derived from an EMBL/GenBank/DDBJ whole genome shotgun (WGS) entry which is preliminary data.</text>
</comment>
<dbReference type="InterPro" id="IPR005467">
    <property type="entry name" value="His_kinase_dom"/>
</dbReference>
<dbReference type="SUPFAM" id="SSF55874">
    <property type="entry name" value="ATPase domain of HSP90 chaperone/DNA topoisomerase II/histidine kinase"/>
    <property type="match status" value="1"/>
</dbReference>
<dbReference type="PRINTS" id="PR00996">
    <property type="entry name" value="CHERMTFRASE"/>
</dbReference>
<dbReference type="Gene3D" id="3.30.450.20">
    <property type="entry name" value="PAS domain"/>
    <property type="match status" value="5"/>
</dbReference>
<feature type="domain" description="PAC" evidence="7">
    <location>
        <begin position="1140"/>
        <end position="1192"/>
    </location>
</feature>
<dbReference type="InterPro" id="IPR029016">
    <property type="entry name" value="GAF-like_dom_sf"/>
</dbReference>
<dbReference type="Pfam" id="PF13596">
    <property type="entry name" value="PAS_10"/>
    <property type="match status" value="1"/>
</dbReference>
<dbReference type="Gene3D" id="3.30.565.10">
    <property type="entry name" value="Histidine kinase-like ATPase, C-terminal domain"/>
    <property type="match status" value="1"/>
</dbReference>
<sequence length="1826" mass="204428">MTKKSPPAEAGGTVSTRPPGSAFTDPADPLLDLSAGCSEGADPHLGEICAIVRSQTGHDFSSYKRGTLLRRIQRRIAVTDASGTRDYLSHLSETPAEAEALAAEILIGVTGFFRDPEAFTVLEQRIIPRLFAAGDSEEPLRIWHACCATGEEVYSMAMLVREYLTREAVARPVLFFASDIDEAALAQARAGVYSEAAAAEIGAERLQRFFVRVPEGWRVSKELREMVVFAHHSLIKDPPFSRLDLLVCRNFLIYLNQELQQRLVPMFHQILRPDGVLFLGSAETIGSRSDLFTPVSKKWKIFRRLDCAVRGDCLFPTPVPVTRFATVTGRRTAGNSQPSAASIIEKVLLERYAPPSVVVDDKYGVVHVSGRVSRFLEIPEGELTRDVLKMAREELRPLLRAAIFKAFADQRETVLRGVQLADGAEAVNLVVQPLPGTGAAAQALVIFEPAPPPPPLAVPGERQEGGAEKDLLIRQLEEQLRLTHEQLQATSAQMEATQEGFLSANEQLVSMNEEYQSANEELQSTNEELETSKEELQALNEELATVNTELQTTVEELHRTNSDMENLFASSEVATLFLDRALNIKRFTPSFARILNLIPSDVGRPFRHLAGIAAWEGLAEDAEAIINGGAPVEREWPLPGSGRHYLMRVLPYLGEAGPEGIVVTLVDLTERKRMEDAITKAKDEWERTFDTVPDLIAIVDPQHRVLRANRAMAQRVGITPQEWIGRICHQTFHGTDTPHPHCPHQQTLRDGTEHTVEISEEQWGGKFLVTTTPLTDGEGELVGSVHVARDITELKRAEDELRQSKLQVERHLAEIQTILDHLNDGVVTADLEGNLFHWNPTALAMHGFTSLEECRRKLPELAETFVLATEEGELPVERWPLARILAGETLRDWEVRVRRKDTGLERIFSYGGTLARDHEGQPVLAVVSVTDVTERRRAEEVQARLAAVVQNSDDAIISKDRDGIIVSWNDGAERMFGYRAEEAIGRPVTLLIPPKQQHEEEEILHRILAGERTDHFETVRITRDGRLLDVSVTASPVKDRHGRIIGASKIVRDITEHKRGEEALRQSELQFRTLADAIPQLCWMANGDGWIFWYNQRWYEYTGTTPEQMAGWGWQSVHDPAELPGVMQRWQESLANAEPFDMVFPLRGADGVFRPFLTRILPVRGQDGTVVRWFGTNTDISEQRRIEQELRRSNDRLNLIAETTADLLKSDAPQQVVDTACQRVLAFLDCDVFFNFLVDEEAGRLHLNACAGIPEAEAELIEWLDYGVAVCGCAAQEGCRIVAEEIQTTPDPRTDLVRSYGVRAYACHPLLAQGVVLGTLSFGTRSRDSFTNDELALMKTVADLVSIAMQRKRMQDSLLQAHHELEQRVRERTEELAAAVETLLGEISERERAEASLSRLNRLYMVLSEIDQALVRATDRESIFRDFCRIAVEHGGFLLAWVIIKEEDGAVRTVAASGMTSYLDGMQITLENEPEGEGPTGISLRNGTYYICNDFQNDPHTRPWHERGRRFGIRASASIAIKEENRVIGALTLYAGEKDFFDLQHVALLRQMGNDISFGLGNLIRESRRRAAEKALQEETLERLRAVEDLREKERLLIQQSRLAALGEMIGNIAHQWRQPLNALGLMIQELPICYEAGDFSHAYLERTVEKVMQVVFHMSQTIDDFRYFFRPDKEKVTFSTVKSVEKVLSIIEGSMRANRIRVEVSQNGNPLVHGYPSEFSQVLLNILLNARDVFAERGVADPKIEVRLFEEGGQSVVTIRDNAGGIPEEVLDKVFDPYFTTKGPDKGTGVGLYMSKVIIENNMGGRLIARNAPDGAEFRIESAAQ</sequence>
<dbReference type="Gene3D" id="1.10.287.130">
    <property type="match status" value="1"/>
</dbReference>
<evidence type="ECO:0000313" key="9">
    <source>
        <dbReference type="EMBL" id="MBJ6726453.1"/>
    </source>
</evidence>
<feature type="domain" description="Histidine kinase" evidence="5">
    <location>
        <begin position="1612"/>
        <end position="1826"/>
    </location>
</feature>
<dbReference type="GO" id="GO:0008757">
    <property type="term" value="F:S-adenosylmethionine-dependent methyltransferase activity"/>
    <property type="evidence" value="ECO:0007669"/>
    <property type="project" value="InterPro"/>
</dbReference>
<evidence type="ECO:0000313" key="10">
    <source>
        <dbReference type="Proteomes" id="UP000636888"/>
    </source>
</evidence>
<dbReference type="Pfam" id="PF01739">
    <property type="entry name" value="CheR"/>
    <property type="match status" value="1"/>
</dbReference>
<reference evidence="9" key="1">
    <citation type="submission" date="2020-12" db="EMBL/GenBank/DDBJ databases">
        <title>Geomonas sp. Red875, isolated from river sediment.</title>
        <authorList>
            <person name="Xu Z."/>
            <person name="Zhang Z."/>
            <person name="Masuda Y."/>
            <person name="Itoh H."/>
            <person name="Senoo K."/>
        </authorList>
    </citation>
    <scope>NUCLEOTIDE SEQUENCE</scope>
    <source>
        <strain evidence="9">Red875</strain>
    </source>
</reference>
<dbReference type="InterPro" id="IPR003661">
    <property type="entry name" value="HisK_dim/P_dom"/>
</dbReference>
<feature type="domain" description="PAC" evidence="7">
    <location>
        <begin position="1012"/>
        <end position="1066"/>
    </location>
</feature>
<dbReference type="Pfam" id="PF08448">
    <property type="entry name" value="PAS_4"/>
    <property type="match status" value="3"/>
</dbReference>
<dbReference type="NCBIfam" id="TIGR00229">
    <property type="entry name" value="sensory_box"/>
    <property type="match status" value="4"/>
</dbReference>
<feature type="coiled-coil region" evidence="3">
    <location>
        <begin position="787"/>
        <end position="814"/>
    </location>
</feature>
<evidence type="ECO:0000256" key="3">
    <source>
        <dbReference type="SAM" id="Coils"/>
    </source>
</evidence>
<evidence type="ECO:0000259" key="6">
    <source>
        <dbReference type="PROSITE" id="PS50112"/>
    </source>
</evidence>
<dbReference type="EMBL" id="JAEMHM010000014">
    <property type="protein sequence ID" value="MBJ6726453.1"/>
    <property type="molecule type" value="Genomic_DNA"/>
</dbReference>
<dbReference type="SUPFAM" id="SSF53335">
    <property type="entry name" value="S-adenosyl-L-methionine-dependent methyltransferases"/>
    <property type="match status" value="1"/>
</dbReference>
<dbReference type="Gene3D" id="3.40.50.150">
    <property type="entry name" value="Vaccinia Virus protein VP39"/>
    <property type="match status" value="1"/>
</dbReference>
<dbReference type="InterPro" id="IPR013656">
    <property type="entry name" value="PAS_4"/>
</dbReference>
<dbReference type="SMART" id="SM00065">
    <property type="entry name" value="GAF"/>
    <property type="match status" value="2"/>
</dbReference>
<feature type="domain" description="PAS" evidence="6">
    <location>
        <begin position="1067"/>
        <end position="1137"/>
    </location>
</feature>
<feature type="domain" description="PAC" evidence="7">
    <location>
        <begin position="752"/>
        <end position="803"/>
    </location>
</feature>
<dbReference type="PROSITE" id="PS50112">
    <property type="entry name" value="PAS"/>
    <property type="match status" value="4"/>
</dbReference>
<gene>
    <name evidence="9" type="ORF">JFN93_17215</name>
</gene>
<dbReference type="CDD" id="cd00130">
    <property type="entry name" value="PAS"/>
    <property type="match status" value="4"/>
</dbReference>
<feature type="domain" description="CheR-type methyltransferase" evidence="8">
    <location>
        <begin position="41"/>
        <end position="303"/>
    </location>
</feature>
<organism evidence="9 10">
    <name type="scientific">Geomesophilobacter sediminis</name>
    <dbReference type="NCBI Taxonomy" id="2798584"/>
    <lineage>
        <taxon>Bacteria</taxon>
        <taxon>Pseudomonadati</taxon>
        <taxon>Thermodesulfobacteriota</taxon>
        <taxon>Desulfuromonadia</taxon>
        <taxon>Geobacterales</taxon>
        <taxon>Geobacteraceae</taxon>
        <taxon>Geomesophilobacter</taxon>
    </lineage>
</organism>
<dbReference type="InterPro" id="IPR029063">
    <property type="entry name" value="SAM-dependent_MTases_sf"/>
</dbReference>
<dbReference type="InterPro" id="IPR036097">
    <property type="entry name" value="HisK_dim/P_sf"/>
</dbReference>
<dbReference type="SUPFAM" id="SSF47757">
    <property type="entry name" value="Chemotaxis receptor methyltransferase CheR, N-terminal domain"/>
    <property type="match status" value="1"/>
</dbReference>
<proteinExistence type="predicted"/>
<feature type="domain" description="PAS" evidence="6">
    <location>
        <begin position="811"/>
        <end position="852"/>
    </location>
</feature>